<feature type="region of interest" description="Disordered" evidence="10">
    <location>
        <begin position="509"/>
        <end position="540"/>
    </location>
</feature>
<accession>A0A8B9NLW0</accession>
<dbReference type="Pfam" id="PF00520">
    <property type="entry name" value="Ion_trans"/>
    <property type="match status" value="1"/>
</dbReference>
<evidence type="ECO:0000259" key="12">
    <source>
        <dbReference type="Pfam" id="PF00520"/>
    </source>
</evidence>
<dbReference type="GO" id="GO:0070679">
    <property type="term" value="F:inositol 1,4,5 trisphosphate binding"/>
    <property type="evidence" value="ECO:0007669"/>
    <property type="project" value="TreeGrafter"/>
</dbReference>
<dbReference type="Proteomes" id="UP000694541">
    <property type="component" value="Unplaced"/>
</dbReference>
<evidence type="ECO:0000256" key="10">
    <source>
        <dbReference type="SAM" id="MobiDB-lite"/>
    </source>
</evidence>
<evidence type="ECO:0000313" key="14">
    <source>
        <dbReference type="Proteomes" id="UP000694541"/>
    </source>
</evidence>
<organism evidence="13 14">
    <name type="scientific">Accipiter nisus</name>
    <name type="common">Eurasian sparrowhawk</name>
    <dbReference type="NCBI Taxonomy" id="211598"/>
    <lineage>
        <taxon>Eukaryota</taxon>
        <taxon>Metazoa</taxon>
        <taxon>Chordata</taxon>
        <taxon>Craniata</taxon>
        <taxon>Vertebrata</taxon>
        <taxon>Euteleostomi</taxon>
        <taxon>Archelosauria</taxon>
        <taxon>Archosauria</taxon>
        <taxon>Dinosauria</taxon>
        <taxon>Saurischia</taxon>
        <taxon>Theropoda</taxon>
        <taxon>Coelurosauria</taxon>
        <taxon>Aves</taxon>
        <taxon>Neognathae</taxon>
        <taxon>Neoaves</taxon>
        <taxon>Telluraves</taxon>
        <taxon>Accipitrimorphae</taxon>
        <taxon>Accipitriformes</taxon>
        <taxon>Accipitridae</taxon>
        <taxon>Accipitrinae</taxon>
        <taxon>Accipiter</taxon>
    </lineage>
</organism>
<dbReference type="InterPro" id="IPR002153">
    <property type="entry name" value="TRPC_channel"/>
</dbReference>
<evidence type="ECO:0000256" key="5">
    <source>
        <dbReference type="ARBA" id="ARBA00022989"/>
    </source>
</evidence>
<comment type="subcellular location">
    <subcellularLocation>
        <location evidence="1">Membrane</location>
        <topology evidence="1">Multi-pass membrane protein</topology>
    </subcellularLocation>
</comment>
<reference evidence="13" key="2">
    <citation type="submission" date="2025-09" db="UniProtKB">
        <authorList>
            <consortium name="Ensembl"/>
        </authorList>
    </citation>
    <scope>IDENTIFICATION</scope>
</reference>
<name>A0A8B9NLW0_9AVES</name>
<feature type="compositionally biased region" description="Basic and acidic residues" evidence="10">
    <location>
        <begin position="522"/>
        <end position="537"/>
    </location>
</feature>
<dbReference type="NCBIfam" id="TIGR00870">
    <property type="entry name" value="trp"/>
    <property type="match status" value="1"/>
</dbReference>
<evidence type="ECO:0000256" key="1">
    <source>
        <dbReference type="ARBA" id="ARBA00004141"/>
    </source>
</evidence>
<evidence type="ECO:0000256" key="8">
    <source>
        <dbReference type="ARBA" id="ARBA00023136"/>
    </source>
</evidence>
<dbReference type="PANTHER" id="PTHR10117:SF76">
    <property type="entry name" value="SHORT TRANSIENT RECEPTOR POTENTIAL CHANNEL 5"/>
    <property type="match status" value="1"/>
</dbReference>
<proteinExistence type="predicted"/>
<dbReference type="GO" id="GO:0034703">
    <property type="term" value="C:cation channel complex"/>
    <property type="evidence" value="ECO:0007669"/>
    <property type="project" value="TreeGrafter"/>
</dbReference>
<feature type="transmembrane region" description="Helical" evidence="11">
    <location>
        <begin position="341"/>
        <end position="363"/>
    </location>
</feature>
<dbReference type="FunFam" id="1.10.287.70:FF:000266">
    <property type="entry name" value="Transient receptor potential cation channel subfamily c member 1"/>
    <property type="match status" value="1"/>
</dbReference>
<keyword evidence="4" id="KW-0677">Repeat</keyword>
<reference evidence="13" key="1">
    <citation type="submission" date="2025-08" db="UniProtKB">
        <authorList>
            <consortium name="Ensembl"/>
        </authorList>
    </citation>
    <scope>IDENTIFICATION</scope>
</reference>
<dbReference type="InterPro" id="IPR005821">
    <property type="entry name" value="Ion_trans_dom"/>
</dbReference>
<keyword evidence="5 11" id="KW-1133">Transmembrane helix</keyword>
<dbReference type="GO" id="GO:0051480">
    <property type="term" value="P:regulation of cytosolic calcium ion concentration"/>
    <property type="evidence" value="ECO:0007669"/>
    <property type="project" value="TreeGrafter"/>
</dbReference>
<feature type="transmembrane region" description="Helical" evidence="11">
    <location>
        <begin position="69"/>
        <end position="93"/>
    </location>
</feature>
<evidence type="ECO:0000256" key="4">
    <source>
        <dbReference type="ARBA" id="ARBA00022737"/>
    </source>
</evidence>
<feature type="transmembrane region" description="Helical" evidence="11">
    <location>
        <begin position="105"/>
        <end position="124"/>
    </location>
</feature>
<feature type="transmembrane region" description="Helical" evidence="11">
    <location>
        <begin position="313"/>
        <end position="329"/>
    </location>
</feature>
<evidence type="ECO:0000256" key="7">
    <source>
        <dbReference type="ARBA" id="ARBA00023065"/>
    </source>
</evidence>
<keyword evidence="6" id="KW-0040">ANK repeat</keyword>
<dbReference type="GO" id="GO:0005886">
    <property type="term" value="C:plasma membrane"/>
    <property type="evidence" value="ECO:0007669"/>
    <property type="project" value="TreeGrafter"/>
</dbReference>
<feature type="compositionally biased region" description="Polar residues" evidence="10">
    <location>
        <begin position="512"/>
        <end position="521"/>
    </location>
</feature>
<feature type="transmembrane region" description="Helical" evidence="11">
    <location>
        <begin position="262"/>
        <end position="284"/>
    </location>
</feature>
<evidence type="ECO:0000256" key="3">
    <source>
        <dbReference type="ARBA" id="ARBA00022692"/>
    </source>
</evidence>
<keyword evidence="2" id="KW-0813">Transport</keyword>
<keyword evidence="8 11" id="KW-0472">Membrane</keyword>
<dbReference type="PRINTS" id="PR01097">
    <property type="entry name" value="TRNSRECEPTRP"/>
</dbReference>
<evidence type="ECO:0000313" key="13">
    <source>
        <dbReference type="Ensembl" id="ENSANIP00000023648.1"/>
    </source>
</evidence>
<evidence type="ECO:0000256" key="9">
    <source>
        <dbReference type="ARBA" id="ARBA00023303"/>
    </source>
</evidence>
<dbReference type="Ensembl" id="ENSANIT00000024436.1">
    <property type="protein sequence ID" value="ENSANIP00000023648.1"/>
    <property type="gene ID" value="ENSANIG00000016056.1"/>
</dbReference>
<evidence type="ECO:0000256" key="2">
    <source>
        <dbReference type="ARBA" id="ARBA00022448"/>
    </source>
</evidence>
<protein>
    <recommendedName>
        <fullName evidence="12">Ion transport domain-containing protein</fullName>
    </recommendedName>
</protein>
<evidence type="ECO:0000256" key="11">
    <source>
        <dbReference type="SAM" id="Phobius"/>
    </source>
</evidence>
<keyword evidence="3 11" id="KW-0812">Transmembrane</keyword>
<feature type="domain" description="Ion transport" evidence="12">
    <location>
        <begin position="118"/>
        <end position="377"/>
    </location>
</feature>
<dbReference type="AlphaFoldDB" id="A0A8B9NLW0"/>
<keyword evidence="14" id="KW-1185">Reference proteome</keyword>
<dbReference type="PRINTS" id="PR01646">
    <property type="entry name" value="TRPCHANNEL5"/>
</dbReference>
<keyword evidence="9" id="KW-0407">Ion channel</keyword>
<dbReference type="GO" id="GO:0015279">
    <property type="term" value="F:store-operated calcium channel activity"/>
    <property type="evidence" value="ECO:0007669"/>
    <property type="project" value="TreeGrafter"/>
</dbReference>
<evidence type="ECO:0000256" key="6">
    <source>
        <dbReference type="ARBA" id="ARBA00023043"/>
    </source>
</evidence>
<feature type="transmembrane region" description="Helical" evidence="11">
    <location>
        <begin position="144"/>
        <end position="161"/>
    </location>
</feature>
<sequence length="716" mass="82195">MLFHPIASPKLNLRVCVGSNTYLRGSAHEVPVSNNLFFFPPQFVAQPNCQQLLATLWYDGFPGWRRKHWAVKLLTCVTIGLLFPVLSVAYLIAPKSRLGLFIKKPFIKFICHTGSYLTFLFMLLLASQHIVRTDLHMQGPPPTIVEWMILPWVLGFIWGEIKEMWDGGFNEYVHDWWNLMDFAMNSLYLATISLKIVAYVKYNGSRPREEWEMWHPTLIAEALFAISNILSSLRLISLFTANSHLGPLQISLGRMLLDILKFLFIYCLVLLAFANGLNQLYFYYETSASEEPNNCKGIRCEKQNNAFSTLFETLQSLFWSVFGLLNLYVTNVKARHEFTEFVGATMFGTYNVISLVVLLNMLIAMMNNSYQLIADHADIEWKFARTKLWMSYFDEGATLPPPFNIVPSPKSVWYLCKWIHNQLCPGDDSDNEQKRHENLKTFTERHADNLIQNQHYQEVIRNLVKRYVAAMIRTSKTNEGLTEENFKELKQDISSFRYEVLDLLGNRKPQRRSYSTSSTEVSQKDETNEDSAGEKSKAKSVSFNVANKKKDFNVSALIKTMSGIDMVEEKPKSNGISKRSFESFKRLGLLFSKMNGHVPEPNSEPMYTISDGIIQPHYMWKDIKYSQIDKEKEENCSKSEINLNEVDYSGNTRLTGQSKECPVVCTSSLHCASSICSSNSKLIDSSEDVFDSWGEACDLFINQWKDGQEDHVTTRL</sequence>
<feature type="transmembrane region" description="Helical" evidence="11">
    <location>
        <begin position="182"/>
        <end position="202"/>
    </location>
</feature>
<dbReference type="PANTHER" id="PTHR10117">
    <property type="entry name" value="TRANSIENT RECEPTOR POTENTIAL CHANNEL"/>
    <property type="match status" value="1"/>
</dbReference>
<keyword evidence="7" id="KW-0406">Ion transport</keyword>
<dbReference type="InterPro" id="IPR005461">
    <property type="entry name" value="TRPC5_channel"/>
</dbReference>